<organism evidence="5 6">
    <name type="scientific">Sedimentisphaera cyanobacteriorum</name>
    <dbReference type="NCBI Taxonomy" id="1940790"/>
    <lineage>
        <taxon>Bacteria</taxon>
        <taxon>Pseudomonadati</taxon>
        <taxon>Planctomycetota</taxon>
        <taxon>Phycisphaerae</taxon>
        <taxon>Sedimentisphaerales</taxon>
        <taxon>Sedimentisphaeraceae</taxon>
        <taxon>Sedimentisphaera</taxon>
    </lineage>
</organism>
<dbReference type="PANTHER" id="PTHR23526:SF2">
    <property type="entry name" value="MAJOR FACILITATOR SUPERFAMILY (MFS) PROFILE DOMAIN-CONTAINING PROTEIN"/>
    <property type="match status" value="1"/>
</dbReference>
<dbReference type="RefSeq" id="WP_077539321.1">
    <property type="nucleotide sequence ID" value="NZ_CP019633.1"/>
</dbReference>
<feature type="transmembrane region" description="Helical" evidence="4">
    <location>
        <begin position="236"/>
        <end position="255"/>
    </location>
</feature>
<dbReference type="AlphaFoldDB" id="A0A1Q2HNQ9"/>
<dbReference type="InterPro" id="IPR011701">
    <property type="entry name" value="MFS"/>
</dbReference>
<evidence type="ECO:0000313" key="5">
    <source>
        <dbReference type="EMBL" id="AQQ08853.1"/>
    </source>
</evidence>
<evidence type="ECO:0000256" key="1">
    <source>
        <dbReference type="ARBA" id="ARBA00022692"/>
    </source>
</evidence>
<feature type="transmembrane region" description="Helical" evidence="4">
    <location>
        <begin position="159"/>
        <end position="176"/>
    </location>
</feature>
<feature type="transmembrane region" description="Helical" evidence="4">
    <location>
        <begin position="261"/>
        <end position="286"/>
    </location>
</feature>
<evidence type="ECO:0000256" key="2">
    <source>
        <dbReference type="ARBA" id="ARBA00022989"/>
    </source>
</evidence>
<feature type="transmembrane region" description="Helical" evidence="4">
    <location>
        <begin position="51"/>
        <end position="75"/>
    </location>
</feature>
<keyword evidence="3 4" id="KW-0472">Membrane</keyword>
<sequence length="455" mass="50636">MLTKSGRIQSAYRKHSIRSASASVIGKVVGSYCLLSQPLQLFVIDAGATDFYIGLINSSIWLGSPFFVMGIYVMYRLGKRRALLYCSGVISSILALPIVFAPLIHHYKLMPDASMLYLVFAAAVLHSIFESLGGASWFPMLQDNVPKRAAGKFFGLFRRRWQIVLMTSTLLISFFLGEDPEWWKFFAVFAVGELFFLSKIISLSGLAEKPLSEENKNISPLSTVKSVLKNKPVRDLCIYISIYNIAAYMPFAFFVKFLKTAGALSGSIIAATAMVPLGAIISLKFWGVICDKYGNRPVFTFSHIGMIFTLLLWCFISSGIISKIMFFILFCTWSIFQAGNGVAQTRHMFYVTPEHNQAQISILNLIFSLSIALGSLLGGLFLSGLTNIFPGLESSSMSYRLLFAFSAVLCIIPHFLLRSVSLEQDWKGRRVFVMFISSMRSAIGAFVVTKSNEDQ</sequence>
<feature type="transmembrane region" description="Helical" evidence="4">
    <location>
        <begin position="182"/>
        <end position="201"/>
    </location>
</feature>
<keyword evidence="6" id="KW-1185">Reference proteome</keyword>
<dbReference type="STRING" id="1940790.L21SP3_00645"/>
<evidence type="ECO:0000256" key="3">
    <source>
        <dbReference type="ARBA" id="ARBA00023136"/>
    </source>
</evidence>
<accession>A0A1Q2HNQ9</accession>
<dbReference type="Gene3D" id="1.20.1250.20">
    <property type="entry name" value="MFS general substrate transporter like domains"/>
    <property type="match status" value="2"/>
</dbReference>
<feature type="transmembrane region" description="Helical" evidence="4">
    <location>
        <begin position="362"/>
        <end position="385"/>
    </location>
</feature>
<protein>
    <submittedName>
        <fullName evidence="5">Arabinose efflux permease</fullName>
    </submittedName>
</protein>
<gene>
    <name evidence="5" type="ORF">L21SP3_00645</name>
</gene>
<feature type="transmembrane region" description="Helical" evidence="4">
    <location>
        <begin position="20"/>
        <end position="39"/>
    </location>
</feature>
<dbReference type="Pfam" id="PF07690">
    <property type="entry name" value="MFS_1"/>
    <property type="match status" value="1"/>
</dbReference>
<dbReference type="PANTHER" id="PTHR23526">
    <property type="entry name" value="INTEGRAL MEMBRANE TRANSPORT PROTEIN-RELATED"/>
    <property type="match status" value="1"/>
</dbReference>
<evidence type="ECO:0000256" key="4">
    <source>
        <dbReference type="SAM" id="Phobius"/>
    </source>
</evidence>
<reference evidence="6" key="1">
    <citation type="submission" date="2017-02" db="EMBL/GenBank/DDBJ databases">
        <title>Comparative genomics and description of representatives of a novel lineage of planctomycetes thriving in anoxic sediments.</title>
        <authorList>
            <person name="Spring S."/>
            <person name="Bunk B."/>
            <person name="Sproer C."/>
            <person name="Klenk H.-P."/>
        </authorList>
    </citation>
    <scope>NUCLEOTIDE SEQUENCE [LARGE SCALE GENOMIC DNA]</scope>
    <source>
        <strain evidence="6">L21-RPul-D3</strain>
    </source>
</reference>
<dbReference type="Proteomes" id="UP000188273">
    <property type="component" value="Chromosome"/>
</dbReference>
<proteinExistence type="predicted"/>
<feature type="transmembrane region" description="Helical" evidence="4">
    <location>
        <begin position="324"/>
        <end position="342"/>
    </location>
</feature>
<dbReference type="InterPro" id="IPR036259">
    <property type="entry name" value="MFS_trans_sf"/>
</dbReference>
<feature type="transmembrane region" description="Helical" evidence="4">
    <location>
        <begin position="82"/>
        <end position="104"/>
    </location>
</feature>
<dbReference type="SUPFAM" id="SSF103473">
    <property type="entry name" value="MFS general substrate transporter"/>
    <property type="match status" value="1"/>
</dbReference>
<feature type="transmembrane region" description="Helical" evidence="4">
    <location>
        <begin position="397"/>
        <end position="417"/>
    </location>
</feature>
<keyword evidence="2 4" id="KW-1133">Transmembrane helix</keyword>
<feature type="transmembrane region" description="Helical" evidence="4">
    <location>
        <begin position="116"/>
        <end position="138"/>
    </location>
</feature>
<dbReference type="EMBL" id="CP019633">
    <property type="protein sequence ID" value="AQQ08853.1"/>
    <property type="molecule type" value="Genomic_DNA"/>
</dbReference>
<feature type="transmembrane region" description="Helical" evidence="4">
    <location>
        <begin position="298"/>
        <end position="318"/>
    </location>
</feature>
<dbReference type="GO" id="GO:0022857">
    <property type="term" value="F:transmembrane transporter activity"/>
    <property type="evidence" value="ECO:0007669"/>
    <property type="project" value="InterPro"/>
</dbReference>
<dbReference type="InterPro" id="IPR052528">
    <property type="entry name" value="Sugar_transport-like"/>
</dbReference>
<dbReference type="KEGG" id="pbu:L21SP3_00645"/>
<evidence type="ECO:0000313" key="6">
    <source>
        <dbReference type="Proteomes" id="UP000188273"/>
    </source>
</evidence>
<dbReference type="OrthoDB" id="277537at2"/>
<name>A0A1Q2HNQ9_9BACT</name>
<keyword evidence="1 4" id="KW-0812">Transmembrane</keyword>